<protein>
    <submittedName>
        <fullName evidence="2">DUF4124 domain-containing protein</fullName>
    </submittedName>
</protein>
<dbReference type="AlphaFoldDB" id="A0A7Z0SDD5"/>
<evidence type="ECO:0000313" key="3">
    <source>
        <dbReference type="Proteomes" id="UP000537890"/>
    </source>
</evidence>
<reference evidence="2 3" key="1">
    <citation type="submission" date="2020-05" db="EMBL/GenBank/DDBJ databases">
        <title>Horizontal transmission and recombination maintain forever young bacterial symbiont genomes.</title>
        <authorList>
            <person name="Russell S.L."/>
            <person name="Pepper-Tunick E."/>
            <person name="Svedberg J."/>
            <person name="Byrne A."/>
            <person name="Ruelas Castillo J."/>
            <person name="Vollmers C."/>
            <person name="Beinart R.A."/>
            <person name="Corbett-Detig R."/>
        </authorList>
    </citation>
    <scope>NUCLEOTIDE SEQUENCE [LARGE SCALE GENOMIC DNA]</scope>
    <source>
        <strain evidence="2">4727-3</strain>
    </source>
</reference>
<dbReference type="Pfam" id="PF13511">
    <property type="entry name" value="DUF4124"/>
    <property type="match status" value="1"/>
</dbReference>
<accession>A0A7Z0SDD5</accession>
<evidence type="ECO:0000259" key="1">
    <source>
        <dbReference type="Pfam" id="PF13511"/>
    </source>
</evidence>
<name>A0A7Z0SDD5_9GAMM</name>
<evidence type="ECO:0000313" key="2">
    <source>
        <dbReference type="EMBL" id="NYT46674.1"/>
    </source>
</evidence>
<dbReference type="InterPro" id="IPR025392">
    <property type="entry name" value="DUF4124"/>
</dbReference>
<feature type="domain" description="DUF4124" evidence="1">
    <location>
        <begin position="30"/>
        <end position="66"/>
    </location>
</feature>
<organism evidence="2 3">
    <name type="scientific">Candidatus Methanofishera endochildressiae</name>
    <dbReference type="NCBI Taxonomy" id="2738884"/>
    <lineage>
        <taxon>Bacteria</taxon>
        <taxon>Pseudomonadati</taxon>
        <taxon>Pseudomonadota</taxon>
        <taxon>Gammaproteobacteria</taxon>
        <taxon>Candidatus Methanofishera</taxon>
    </lineage>
</organism>
<gene>
    <name evidence="2" type="ORF">H0A75_02420</name>
</gene>
<dbReference type="Proteomes" id="UP000537890">
    <property type="component" value="Unassembled WGS sequence"/>
</dbReference>
<proteinExistence type="predicted"/>
<comment type="caution">
    <text evidence="2">The sequence shown here is derived from an EMBL/GenBank/DDBJ whole genome shotgun (WGS) entry which is preliminary data.</text>
</comment>
<dbReference type="EMBL" id="JACCHS010000026">
    <property type="protein sequence ID" value="NYT46674.1"/>
    <property type="molecule type" value="Genomic_DNA"/>
</dbReference>
<sequence length="275" mass="31781">MMMTKKGCDRTFRTGDLNRNLLGSLIFLGLCLSSASSEAKKLYKYQDKNGGWHYSDKAPPTPQSKEFKVEVRQLKVPTKQRVHLNQVGEKQQPEFTIRNDYFGPIEVEVTLAEQTNVQASPALPRKFVVQPGVSKPLFALGAIDEYRGWRYALSYRYSLGEPTVRHNTKARYHPPFASYRKFQISQAFNGTFSHTDEQNKYAVDLSMPEGSEVHAARTGLGLERLFSRRNRINRPISRMPIVSEFYMKMALWPFMHIYKSIERKSMLECRLKRVS</sequence>